<dbReference type="Gene3D" id="3.30.565.10">
    <property type="entry name" value="Histidine kinase-like ATPase, C-terminal domain"/>
    <property type="match status" value="1"/>
</dbReference>
<comment type="subcellular location">
    <subcellularLocation>
        <location evidence="2">Membrane</location>
    </subcellularLocation>
</comment>
<dbReference type="EC" id="2.7.13.3" evidence="3"/>
<dbReference type="SUPFAM" id="SSF55874">
    <property type="entry name" value="ATPase domain of HSP90 chaperone/DNA topoisomerase II/histidine kinase"/>
    <property type="match status" value="1"/>
</dbReference>
<dbReference type="PANTHER" id="PTHR34220:SF9">
    <property type="entry name" value="SIGNAL TRANSDUCTION HISTIDINE KINASE INTERNAL REGION DOMAIN-CONTAINING PROTEIN"/>
    <property type="match status" value="1"/>
</dbReference>
<organism evidence="11 12">
    <name type="scientific">Faecalibacterium prausnitzii</name>
    <dbReference type="NCBI Taxonomy" id="853"/>
    <lineage>
        <taxon>Bacteria</taxon>
        <taxon>Bacillati</taxon>
        <taxon>Bacillota</taxon>
        <taxon>Clostridia</taxon>
        <taxon>Eubacteriales</taxon>
        <taxon>Oscillospiraceae</taxon>
        <taxon>Faecalibacterium</taxon>
    </lineage>
</organism>
<reference evidence="11 12" key="1">
    <citation type="submission" date="2017-10" db="EMBL/GenBank/DDBJ databases">
        <title>Complete Genome Sequence of Faecalibacterium prausnitzii isolated from the gut of healthy adult Indian.</title>
        <authorList>
            <person name="Bag S."/>
            <person name="Ghosh T.S."/>
            <person name="Das B."/>
        </authorList>
    </citation>
    <scope>NUCLEOTIDE SEQUENCE [LARGE SCALE GENOMIC DNA]</scope>
    <source>
        <strain evidence="11 12">Indica</strain>
    </source>
</reference>
<dbReference type="PROSITE" id="PS50109">
    <property type="entry name" value="HIS_KIN"/>
    <property type="match status" value="1"/>
</dbReference>
<evidence type="ECO:0000256" key="4">
    <source>
        <dbReference type="ARBA" id="ARBA00022553"/>
    </source>
</evidence>
<dbReference type="RefSeq" id="WP_098924098.1">
    <property type="nucleotide sequence ID" value="NZ_CP023819.1"/>
</dbReference>
<accession>A0A291TAY1</accession>
<dbReference type="Proteomes" id="UP000223709">
    <property type="component" value="Chromosome"/>
</dbReference>
<evidence type="ECO:0000256" key="3">
    <source>
        <dbReference type="ARBA" id="ARBA00012438"/>
    </source>
</evidence>
<dbReference type="InterPro" id="IPR010559">
    <property type="entry name" value="Sig_transdc_His_kin_internal"/>
</dbReference>
<feature type="transmembrane region" description="Helical" evidence="8">
    <location>
        <begin position="12"/>
        <end position="34"/>
    </location>
</feature>
<keyword evidence="5" id="KW-0808">Transferase</keyword>
<evidence type="ECO:0000313" key="11">
    <source>
        <dbReference type="EMBL" id="ATL90306.1"/>
    </source>
</evidence>
<keyword evidence="8" id="KW-1133">Transmembrane helix</keyword>
<evidence type="ECO:0000256" key="7">
    <source>
        <dbReference type="ARBA" id="ARBA00023012"/>
    </source>
</evidence>
<sequence>MKRPSVHQKLFWFYSIPVLVLMFLMLICCGLSIYNLNRQVTQLDQAALQNYADQLEANLNAIEMNVQTFTTVDNDTIYMQYLTSEAERVFATTRVFRRMAVDVIEYPGMSAEFLCPLAYGSILMVRGEGQSLAERQQVNHAIETICQDLDEYPTGTWQYYTDEAAQYLLYSYQLNDAYFGFLLDPVKLMTVPFAEDSSQYAETSLYLNNQRIAGVEASPENCLSAKIGRTGFELRVRLVRTGLTNGIVWLSLLMMLIPLLLLAALFLLYRFARLQIVAPIDQISQIMHQAGQGDLSVRVDTSGMLQEFSTIGTTFNLTLEEISELQERQTQILREKQMSQLRNLQMQINPHFLGNCFNAVYNASLTGDFEQVLALTTYLNRYFRFMAQVENDFVLLEEELRFTDDFLSIQKLRFGDAFSYTISVPAFLRQARIPPSVIKSFAENAVKYARNMSGEAKIDIRASMQNRQGKTRLWLEVLDNGPGFSEEVLQALQQKAQPFFDGRIHIGIANVRQRLELLYAGKAEVHLENRPDGGAHVSVILPLSYGTEPPEKEETP</sequence>
<dbReference type="Gene3D" id="6.10.340.10">
    <property type="match status" value="1"/>
</dbReference>
<dbReference type="SMART" id="SM00304">
    <property type="entry name" value="HAMP"/>
    <property type="match status" value="1"/>
</dbReference>
<dbReference type="PANTHER" id="PTHR34220">
    <property type="entry name" value="SENSOR HISTIDINE KINASE YPDA"/>
    <property type="match status" value="1"/>
</dbReference>
<feature type="transmembrane region" description="Helical" evidence="8">
    <location>
        <begin position="247"/>
        <end position="269"/>
    </location>
</feature>
<name>A0A291TAY1_9FIRM</name>
<evidence type="ECO:0000313" key="12">
    <source>
        <dbReference type="Proteomes" id="UP000223709"/>
    </source>
</evidence>
<feature type="domain" description="HAMP" evidence="10">
    <location>
        <begin position="274"/>
        <end position="327"/>
    </location>
</feature>
<dbReference type="EMBL" id="CP023819">
    <property type="protein sequence ID" value="ATL90306.1"/>
    <property type="molecule type" value="Genomic_DNA"/>
</dbReference>
<dbReference type="Pfam" id="PF02518">
    <property type="entry name" value="HATPase_c"/>
    <property type="match status" value="1"/>
</dbReference>
<dbReference type="InterPro" id="IPR036890">
    <property type="entry name" value="HATPase_C_sf"/>
</dbReference>
<keyword evidence="7" id="KW-0902">Two-component regulatory system</keyword>
<dbReference type="GO" id="GO:0000155">
    <property type="term" value="F:phosphorelay sensor kinase activity"/>
    <property type="evidence" value="ECO:0007669"/>
    <property type="project" value="InterPro"/>
</dbReference>
<dbReference type="InterPro" id="IPR003594">
    <property type="entry name" value="HATPase_dom"/>
</dbReference>
<evidence type="ECO:0000259" key="9">
    <source>
        <dbReference type="PROSITE" id="PS50109"/>
    </source>
</evidence>
<protein>
    <recommendedName>
        <fullName evidence="3">histidine kinase</fullName>
        <ecNumber evidence="3">2.7.13.3</ecNumber>
    </recommendedName>
</protein>
<gene>
    <name evidence="11" type="ORF">CRH10_08375</name>
</gene>
<evidence type="ECO:0000256" key="5">
    <source>
        <dbReference type="ARBA" id="ARBA00022679"/>
    </source>
</evidence>
<dbReference type="InterPro" id="IPR005467">
    <property type="entry name" value="His_kinase_dom"/>
</dbReference>
<dbReference type="AlphaFoldDB" id="A0A291TAY1"/>
<dbReference type="Pfam" id="PF00672">
    <property type="entry name" value="HAMP"/>
    <property type="match status" value="1"/>
</dbReference>
<dbReference type="Pfam" id="PF06580">
    <property type="entry name" value="His_kinase"/>
    <property type="match status" value="1"/>
</dbReference>
<comment type="catalytic activity">
    <reaction evidence="1">
        <text>ATP + protein L-histidine = ADP + protein N-phospho-L-histidine.</text>
        <dbReference type="EC" id="2.7.13.3"/>
    </reaction>
</comment>
<proteinExistence type="predicted"/>
<keyword evidence="8" id="KW-0472">Membrane</keyword>
<evidence type="ECO:0000256" key="1">
    <source>
        <dbReference type="ARBA" id="ARBA00000085"/>
    </source>
</evidence>
<keyword evidence="8" id="KW-0812">Transmembrane</keyword>
<dbReference type="CDD" id="cd06225">
    <property type="entry name" value="HAMP"/>
    <property type="match status" value="1"/>
</dbReference>
<dbReference type="InterPro" id="IPR050640">
    <property type="entry name" value="Bact_2-comp_sensor_kinase"/>
</dbReference>
<keyword evidence="4" id="KW-0597">Phosphoprotein</keyword>
<dbReference type="PROSITE" id="PS50885">
    <property type="entry name" value="HAMP"/>
    <property type="match status" value="1"/>
</dbReference>
<feature type="domain" description="Histidine kinase" evidence="9">
    <location>
        <begin position="437"/>
        <end position="545"/>
    </location>
</feature>
<keyword evidence="6" id="KW-0418">Kinase</keyword>
<evidence type="ECO:0000256" key="8">
    <source>
        <dbReference type="SAM" id="Phobius"/>
    </source>
</evidence>
<evidence type="ECO:0000256" key="2">
    <source>
        <dbReference type="ARBA" id="ARBA00004370"/>
    </source>
</evidence>
<evidence type="ECO:0000256" key="6">
    <source>
        <dbReference type="ARBA" id="ARBA00022777"/>
    </source>
</evidence>
<dbReference type="GO" id="GO:0016020">
    <property type="term" value="C:membrane"/>
    <property type="evidence" value="ECO:0007669"/>
    <property type="project" value="UniProtKB-SubCell"/>
</dbReference>
<dbReference type="InterPro" id="IPR003660">
    <property type="entry name" value="HAMP_dom"/>
</dbReference>
<evidence type="ECO:0000259" key="10">
    <source>
        <dbReference type="PROSITE" id="PS50885"/>
    </source>
</evidence>